<dbReference type="PATRIC" id="fig|1317124.6.peg.2438"/>
<feature type="region of interest" description="Disordered" evidence="9">
    <location>
        <begin position="409"/>
        <end position="430"/>
    </location>
</feature>
<keyword evidence="13" id="KW-1185">Reference proteome</keyword>
<evidence type="ECO:0000256" key="1">
    <source>
        <dbReference type="ARBA" id="ARBA00001926"/>
    </source>
</evidence>
<dbReference type="Pfam" id="PF00034">
    <property type="entry name" value="Cytochrom_C"/>
    <property type="match status" value="3"/>
</dbReference>
<dbReference type="OrthoDB" id="9773456at2"/>
<dbReference type="GO" id="GO:0009055">
    <property type="term" value="F:electron transfer activity"/>
    <property type="evidence" value="ECO:0007669"/>
    <property type="project" value="InterPro"/>
</dbReference>
<evidence type="ECO:0000256" key="8">
    <source>
        <dbReference type="PROSITE-ProRule" id="PRU00433"/>
    </source>
</evidence>
<dbReference type="PANTHER" id="PTHR33751">
    <property type="entry name" value="CBB3-TYPE CYTOCHROME C OXIDASE SUBUNIT FIXP"/>
    <property type="match status" value="1"/>
</dbReference>
<evidence type="ECO:0000256" key="3">
    <source>
        <dbReference type="ARBA" id="ARBA00022617"/>
    </source>
</evidence>
<dbReference type="InterPro" id="IPR008168">
    <property type="entry name" value="Cyt_C_IC"/>
</dbReference>
<evidence type="ECO:0000256" key="2">
    <source>
        <dbReference type="ARBA" id="ARBA00022448"/>
    </source>
</evidence>
<evidence type="ECO:0000256" key="4">
    <source>
        <dbReference type="ARBA" id="ARBA00022660"/>
    </source>
</evidence>
<keyword evidence="10" id="KW-1133">Transmembrane helix</keyword>
<keyword evidence="4" id="KW-0679">Respiratory chain</keyword>
<dbReference type="InterPro" id="IPR009056">
    <property type="entry name" value="Cyt_c-like_dom"/>
</dbReference>
<feature type="domain" description="Cytochrome c" evidence="11">
    <location>
        <begin position="75"/>
        <end position="166"/>
    </location>
</feature>
<evidence type="ECO:0000256" key="7">
    <source>
        <dbReference type="ARBA" id="ARBA00023004"/>
    </source>
</evidence>
<dbReference type="PRINTS" id="PR00605">
    <property type="entry name" value="CYTCHROMECIC"/>
</dbReference>
<evidence type="ECO:0000313" key="12">
    <source>
        <dbReference type="EMBL" id="KFE34582.1"/>
    </source>
</evidence>
<name>A0A085TV35_9RHOB</name>
<dbReference type="EMBL" id="AQRC01000009">
    <property type="protein sequence ID" value="KFE34582.1"/>
    <property type="molecule type" value="Genomic_DNA"/>
</dbReference>
<evidence type="ECO:0000256" key="6">
    <source>
        <dbReference type="ARBA" id="ARBA00022982"/>
    </source>
</evidence>
<dbReference type="eggNOG" id="COG2010">
    <property type="taxonomic scope" value="Bacteria"/>
</dbReference>
<comment type="caution">
    <text evidence="12">The sequence shown here is derived from an EMBL/GenBank/DDBJ whole genome shotgun (WGS) entry which is preliminary data.</text>
</comment>
<keyword evidence="7 8" id="KW-0408">Iron</keyword>
<reference evidence="13" key="1">
    <citation type="submission" date="2013-04" db="EMBL/GenBank/DDBJ databases">
        <title>Thioclava sp. 13D2W-2 Genome Sequencing.</title>
        <authorList>
            <person name="Lai Q."/>
            <person name="Li G."/>
            <person name="Shao Z."/>
        </authorList>
    </citation>
    <scope>NUCLEOTIDE SEQUENCE [LARGE SCALE GENOMIC DNA]</scope>
    <source>
        <strain evidence="13">13D2W-2</strain>
    </source>
</reference>
<dbReference type="Proteomes" id="UP000028607">
    <property type="component" value="Unassembled WGS sequence"/>
</dbReference>
<dbReference type="eggNOG" id="COG2863">
    <property type="taxonomic scope" value="Bacteria"/>
</dbReference>
<organism evidence="12 13">
    <name type="scientific">Thioclava atlantica</name>
    <dbReference type="NCBI Taxonomy" id="1317124"/>
    <lineage>
        <taxon>Bacteria</taxon>
        <taxon>Pseudomonadati</taxon>
        <taxon>Pseudomonadota</taxon>
        <taxon>Alphaproteobacteria</taxon>
        <taxon>Rhodobacterales</taxon>
        <taxon>Paracoccaceae</taxon>
        <taxon>Thioclava</taxon>
    </lineage>
</organism>
<dbReference type="GO" id="GO:0005506">
    <property type="term" value="F:iron ion binding"/>
    <property type="evidence" value="ECO:0007669"/>
    <property type="project" value="InterPro"/>
</dbReference>
<evidence type="ECO:0000313" key="13">
    <source>
        <dbReference type="Proteomes" id="UP000028607"/>
    </source>
</evidence>
<dbReference type="AlphaFoldDB" id="A0A085TV35"/>
<keyword evidence="10" id="KW-0812">Transmembrane</keyword>
<dbReference type="Gene3D" id="1.10.760.10">
    <property type="entry name" value="Cytochrome c-like domain"/>
    <property type="match status" value="3"/>
</dbReference>
<evidence type="ECO:0000259" key="11">
    <source>
        <dbReference type="PROSITE" id="PS51007"/>
    </source>
</evidence>
<sequence length="430" mass="44398">MTDKNKQDPRLPDETFEPYEANRRIPLPVYWIAIALAIWGVVMLVQTSHSTLLADKERAALDKQDVAANAPVGAEPAASGKTVFNANCATCHGEFGTGSVGAVPPLANSDIVKAGGAKLIAQIAMRGIDGPITVNGTTYDGHMPNFASALDDKEIAAAASYVARTFTGAKDGVSAEAVAEIRKASAGQDPWAGGAELAAATPGLPAQPSAPQAAADMVQNADVATLVSQGAGSVWSCASCHGDQGEGTQTVPRLAGLPAAYIAKQLHDFQQGTRENDSMAYVAKALTDAQITALADHYAVMRAPSGARPSLDGDLARGEQIAREGDWSIGVPACFTCHGPSGFGVAPDFPALAAQQPAYVAHQLAMWAGGSRHNSPLGLMAGIGKALNDADRRAVADYLASLPPVPATPKVELTAMRSDAQPAKETTNDQ</sequence>
<dbReference type="STRING" id="1317124.DW2_12045"/>
<feature type="domain" description="Cytochrome c" evidence="11">
    <location>
        <begin position="225"/>
        <end position="302"/>
    </location>
</feature>
<gene>
    <name evidence="12" type="ORF">DW2_12045</name>
</gene>
<dbReference type="InterPro" id="IPR036909">
    <property type="entry name" value="Cyt_c-like_dom_sf"/>
</dbReference>
<dbReference type="PANTHER" id="PTHR33751:SF11">
    <property type="entry name" value="BLL4483 PROTEIN"/>
    <property type="match status" value="1"/>
</dbReference>
<dbReference type="SUPFAM" id="SSF46626">
    <property type="entry name" value="Cytochrome c"/>
    <property type="match status" value="3"/>
</dbReference>
<keyword evidence="3 8" id="KW-0349">Heme</keyword>
<keyword evidence="5 8" id="KW-0479">Metal-binding</keyword>
<evidence type="ECO:0000256" key="10">
    <source>
        <dbReference type="SAM" id="Phobius"/>
    </source>
</evidence>
<proteinExistence type="predicted"/>
<dbReference type="InterPro" id="IPR050597">
    <property type="entry name" value="Cytochrome_c_Oxidase_Subunit"/>
</dbReference>
<dbReference type="PROSITE" id="PS51007">
    <property type="entry name" value="CYTC"/>
    <property type="match status" value="3"/>
</dbReference>
<feature type="domain" description="Cytochrome c" evidence="11">
    <location>
        <begin position="313"/>
        <end position="403"/>
    </location>
</feature>
<keyword evidence="2" id="KW-0813">Transport</keyword>
<feature type="transmembrane region" description="Helical" evidence="10">
    <location>
        <begin position="27"/>
        <end position="45"/>
    </location>
</feature>
<evidence type="ECO:0000256" key="9">
    <source>
        <dbReference type="SAM" id="MobiDB-lite"/>
    </source>
</evidence>
<keyword evidence="10" id="KW-0472">Membrane</keyword>
<comment type="cofactor">
    <cofactor evidence="1">
        <name>heme c</name>
        <dbReference type="ChEBI" id="CHEBI:61717"/>
    </cofactor>
</comment>
<keyword evidence="6" id="KW-0249">Electron transport</keyword>
<evidence type="ECO:0000256" key="5">
    <source>
        <dbReference type="ARBA" id="ARBA00022723"/>
    </source>
</evidence>
<dbReference type="GO" id="GO:0020037">
    <property type="term" value="F:heme binding"/>
    <property type="evidence" value="ECO:0007669"/>
    <property type="project" value="InterPro"/>
</dbReference>
<reference evidence="12 13" key="2">
    <citation type="journal article" date="2015" name="Antonie Van Leeuwenhoek">
        <title>Thioclava indica sp. nov., isolated from surface seawater of the Indian Ocean.</title>
        <authorList>
            <person name="Liu Y."/>
            <person name="Lai Q."/>
            <person name="Du J."/>
            <person name="Xu H."/>
            <person name="Jiang L."/>
            <person name="Shao Z."/>
        </authorList>
    </citation>
    <scope>NUCLEOTIDE SEQUENCE [LARGE SCALE GENOMIC DNA]</scope>
    <source>
        <strain evidence="12 13">13D2W-2</strain>
    </source>
</reference>
<protein>
    <submittedName>
        <fullName evidence="12">Putative cytochrome c4</fullName>
    </submittedName>
</protein>
<accession>A0A085TV35</accession>
<dbReference type="RefSeq" id="WP_081874970.1">
    <property type="nucleotide sequence ID" value="NZ_AQRC01000009.1"/>
</dbReference>